<reference evidence="8 9" key="1">
    <citation type="journal article" date="2019" name="Nat. Ecol. Evol.">
        <title>Megaphylogeny resolves global patterns of mushroom evolution.</title>
        <authorList>
            <person name="Varga T."/>
            <person name="Krizsan K."/>
            <person name="Foldi C."/>
            <person name="Dima B."/>
            <person name="Sanchez-Garcia M."/>
            <person name="Sanchez-Ramirez S."/>
            <person name="Szollosi G.J."/>
            <person name="Szarkandi J.G."/>
            <person name="Papp V."/>
            <person name="Albert L."/>
            <person name="Andreopoulos W."/>
            <person name="Angelini C."/>
            <person name="Antonin V."/>
            <person name="Barry K.W."/>
            <person name="Bougher N.L."/>
            <person name="Buchanan P."/>
            <person name="Buyck B."/>
            <person name="Bense V."/>
            <person name="Catcheside P."/>
            <person name="Chovatia M."/>
            <person name="Cooper J."/>
            <person name="Damon W."/>
            <person name="Desjardin D."/>
            <person name="Finy P."/>
            <person name="Geml J."/>
            <person name="Haridas S."/>
            <person name="Hughes K."/>
            <person name="Justo A."/>
            <person name="Karasinski D."/>
            <person name="Kautmanova I."/>
            <person name="Kiss B."/>
            <person name="Kocsube S."/>
            <person name="Kotiranta H."/>
            <person name="LaButti K.M."/>
            <person name="Lechner B.E."/>
            <person name="Liimatainen K."/>
            <person name="Lipzen A."/>
            <person name="Lukacs Z."/>
            <person name="Mihaltcheva S."/>
            <person name="Morgado L.N."/>
            <person name="Niskanen T."/>
            <person name="Noordeloos M.E."/>
            <person name="Ohm R.A."/>
            <person name="Ortiz-Santana B."/>
            <person name="Ovrebo C."/>
            <person name="Racz N."/>
            <person name="Riley R."/>
            <person name="Savchenko A."/>
            <person name="Shiryaev A."/>
            <person name="Soop K."/>
            <person name="Spirin V."/>
            <person name="Szebenyi C."/>
            <person name="Tomsovsky M."/>
            <person name="Tulloss R.E."/>
            <person name="Uehling J."/>
            <person name="Grigoriev I.V."/>
            <person name="Vagvolgyi C."/>
            <person name="Papp T."/>
            <person name="Martin F.M."/>
            <person name="Miettinen O."/>
            <person name="Hibbett D.S."/>
            <person name="Nagy L.G."/>
        </authorList>
    </citation>
    <scope>NUCLEOTIDE SEQUENCE [LARGE SCALE GENOMIC DNA]</scope>
    <source>
        <strain evidence="8 9">CBS 309.79</strain>
    </source>
</reference>
<evidence type="ECO:0000256" key="6">
    <source>
        <dbReference type="SAM" id="MobiDB-lite"/>
    </source>
</evidence>
<evidence type="ECO:0000256" key="4">
    <source>
        <dbReference type="ARBA" id="ARBA00023163"/>
    </source>
</evidence>
<dbReference type="AlphaFoldDB" id="A0A5C3QXR4"/>
<keyword evidence="2" id="KW-0238">DNA-binding</keyword>
<dbReference type="PROSITE" id="PS50888">
    <property type="entry name" value="BHLH"/>
    <property type="match status" value="1"/>
</dbReference>
<gene>
    <name evidence="8" type="ORF">BDV98DRAFT_558946</name>
</gene>
<dbReference type="EMBL" id="ML178815">
    <property type="protein sequence ID" value="TFL06168.1"/>
    <property type="molecule type" value="Genomic_DNA"/>
</dbReference>
<protein>
    <recommendedName>
        <fullName evidence="7">BHLH domain-containing protein</fullName>
    </recommendedName>
</protein>
<feature type="region of interest" description="Disordered" evidence="6">
    <location>
        <begin position="202"/>
        <end position="295"/>
    </location>
</feature>
<evidence type="ECO:0000256" key="2">
    <source>
        <dbReference type="ARBA" id="ARBA00023125"/>
    </source>
</evidence>
<dbReference type="GO" id="GO:0003700">
    <property type="term" value="F:DNA-binding transcription factor activity"/>
    <property type="evidence" value="ECO:0007669"/>
    <property type="project" value="TreeGrafter"/>
</dbReference>
<keyword evidence="3" id="KW-0010">Activator</keyword>
<keyword evidence="4" id="KW-0804">Transcription</keyword>
<dbReference type="InterPro" id="IPR011598">
    <property type="entry name" value="bHLH_dom"/>
</dbReference>
<evidence type="ECO:0000256" key="5">
    <source>
        <dbReference type="ARBA" id="ARBA00023242"/>
    </source>
</evidence>
<dbReference type="GO" id="GO:0090575">
    <property type="term" value="C:RNA polymerase II transcription regulator complex"/>
    <property type="evidence" value="ECO:0007669"/>
    <property type="project" value="TreeGrafter"/>
</dbReference>
<dbReference type="Pfam" id="PF00010">
    <property type="entry name" value="HLH"/>
    <property type="match status" value="1"/>
</dbReference>
<keyword evidence="9" id="KW-1185">Reference proteome</keyword>
<evidence type="ECO:0000313" key="9">
    <source>
        <dbReference type="Proteomes" id="UP000305067"/>
    </source>
</evidence>
<evidence type="ECO:0000256" key="3">
    <source>
        <dbReference type="ARBA" id="ARBA00023159"/>
    </source>
</evidence>
<name>A0A5C3QXR4_9AGAR</name>
<dbReference type="Gene3D" id="4.10.280.10">
    <property type="entry name" value="Helix-loop-helix DNA-binding domain"/>
    <property type="match status" value="1"/>
</dbReference>
<accession>A0A5C3QXR4</accession>
<dbReference type="OrthoDB" id="5778525at2759"/>
<sequence>MALGPLPVNGREIKFMDGFISRWFVRDHILFKEGVLGPKSSIPPPLPPPLPPTSPNAFTTHDLISDFLSLLSLFIGFFLFSHLQIPLPSLSTMAMMDTYETATNNKAPFLDSLENPQFSYMEPGLEYLQYPPSSPPFMSSITLGASQGSPHLGFNALNLSTPGMNDYATAGPFGPTAPARPYTPVDGASVSPPMLTYHLSAGEMSSDSRGSGAHSPPLYAAVPRSHRYNPMAASPPVTRSSMRALPKRKMSKKDVDSDDDDEDFQPISKGPVHGNESRRENIRRQRIESEQRRRDELRDGYARLKDTLPASNQKASKVSLLDRATTHIRNLDAVRSQLEVSLKAAENEVDRLRKVNEALMLGAAGQRQHSPLMHPNSFQ</sequence>
<dbReference type="GO" id="GO:0045944">
    <property type="term" value="P:positive regulation of transcription by RNA polymerase II"/>
    <property type="evidence" value="ECO:0007669"/>
    <property type="project" value="TreeGrafter"/>
</dbReference>
<dbReference type="PANTHER" id="PTHR10328">
    <property type="entry name" value="PROTEIN MAX MYC-ASSOCIATED FACTOR X"/>
    <property type="match status" value="1"/>
</dbReference>
<proteinExistence type="predicted"/>
<feature type="domain" description="BHLH" evidence="7">
    <location>
        <begin position="281"/>
        <end position="331"/>
    </location>
</feature>
<evidence type="ECO:0000313" key="8">
    <source>
        <dbReference type="EMBL" id="TFL06168.1"/>
    </source>
</evidence>
<organism evidence="8 9">
    <name type="scientific">Pterulicium gracile</name>
    <dbReference type="NCBI Taxonomy" id="1884261"/>
    <lineage>
        <taxon>Eukaryota</taxon>
        <taxon>Fungi</taxon>
        <taxon>Dikarya</taxon>
        <taxon>Basidiomycota</taxon>
        <taxon>Agaricomycotina</taxon>
        <taxon>Agaricomycetes</taxon>
        <taxon>Agaricomycetidae</taxon>
        <taxon>Agaricales</taxon>
        <taxon>Pleurotineae</taxon>
        <taxon>Pterulaceae</taxon>
        <taxon>Pterulicium</taxon>
    </lineage>
</organism>
<dbReference type="PANTHER" id="PTHR10328:SF3">
    <property type="entry name" value="PROTEIN MAX"/>
    <property type="match status" value="1"/>
</dbReference>
<dbReference type="STRING" id="1884261.A0A5C3QXR4"/>
<dbReference type="SUPFAM" id="SSF47459">
    <property type="entry name" value="HLH, helix-loop-helix DNA-binding domain"/>
    <property type="match status" value="1"/>
</dbReference>
<feature type="compositionally biased region" description="Basic and acidic residues" evidence="6">
    <location>
        <begin position="275"/>
        <end position="295"/>
    </location>
</feature>
<dbReference type="GO" id="GO:0046983">
    <property type="term" value="F:protein dimerization activity"/>
    <property type="evidence" value="ECO:0007669"/>
    <property type="project" value="InterPro"/>
</dbReference>
<keyword evidence="5" id="KW-0539">Nucleus</keyword>
<evidence type="ECO:0000259" key="7">
    <source>
        <dbReference type="PROSITE" id="PS50888"/>
    </source>
</evidence>
<dbReference type="GO" id="GO:0003677">
    <property type="term" value="F:DNA binding"/>
    <property type="evidence" value="ECO:0007669"/>
    <property type="project" value="UniProtKB-KW"/>
</dbReference>
<evidence type="ECO:0000256" key="1">
    <source>
        <dbReference type="ARBA" id="ARBA00023015"/>
    </source>
</evidence>
<dbReference type="InterPro" id="IPR036638">
    <property type="entry name" value="HLH_DNA-bd_sf"/>
</dbReference>
<keyword evidence="1" id="KW-0805">Transcription regulation</keyword>
<dbReference type="SMART" id="SM00353">
    <property type="entry name" value="HLH"/>
    <property type="match status" value="1"/>
</dbReference>
<dbReference type="Proteomes" id="UP000305067">
    <property type="component" value="Unassembled WGS sequence"/>
</dbReference>